<evidence type="ECO:0000313" key="2">
    <source>
        <dbReference type="Proteomes" id="UP000479000"/>
    </source>
</evidence>
<sequence length="97" mass="11253">MAESEGQIYEKQLSGVKFKWRNFRYNSSNAWSPRAAPRVRYLDPPIACPAVHASRTINRLSRNCYIYKFRSESRMSTDRTELDIARSAFRAGRCPSC</sequence>
<dbReference type="EMBL" id="CADCXU010017563">
    <property type="protein sequence ID" value="CAB0006299.1"/>
    <property type="molecule type" value="Genomic_DNA"/>
</dbReference>
<gene>
    <name evidence="1" type="ORF">NTEN_LOCUS11776</name>
</gene>
<dbReference type="AlphaFoldDB" id="A0A6H5GYK2"/>
<accession>A0A6H5GYK2</accession>
<protein>
    <submittedName>
        <fullName evidence="1">Uncharacterized protein</fullName>
    </submittedName>
</protein>
<proteinExistence type="predicted"/>
<organism evidence="1 2">
    <name type="scientific">Nesidiocoris tenuis</name>
    <dbReference type="NCBI Taxonomy" id="355587"/>
    <lineage>
        <taxon>Eukaryota</taxon>
        <taxon>Metazoa</taxon>
        <taxon>Ecdysozoa</taxon>
        <taxon>Arthropoda</taxon>
        <taxon>Hexapoda</taxon>
        <taxon>Insecta</taxon>
        <taxon>Pterygota</taxon>
        <taxon>Neoptera</taxon>
        <taxon>Paraneoptera</taxon>
        <taxon>Hemiptera</taxon>
        <taxon>Heteroptera</taxon>
        <taxon>Panheteroptera</taxon>
        <taxon>Cimicomorpha</taxon>
        <taxon>Miridae</taxon>
        <taxon>Dicyphina</taxon>
        <taxon>Nesidiocoris</taxon>
    </lineage>
</organism>
<name>A0A6H5GYK2_9HEMI</name>
<keyword evidence="2" id="KW-1185">Reference proteome</keyword>
<reference evidence="1 2" key="1">
    <citation type="submission" date="2020-02" db="EMBL/GenBank/DDBJ databases">
        <authorList>
            <person name="Ferguson B K."/>
        </authorList>
    </citation>
    <scope>NUCLEOTIDE SEQUENCE [LARGE SCALE GENOMIC DNA]</scope>
</reference>
<dbReference type="Proteomes" id="UP000479000">
    <property type="component" value="Unassembled WGS sequence"/>
</dbReference>
<evidence type="ECO:0000313" key="1">
    <source>
        <dbReference type="EMBL" id="CAB0006299.1"/>
    </source>
</evidence>